<dbReference type="RefSeq" id="WP_144874194.1">
    <property type="nucleotide sequence ID" value="NZ_LR214070.1"/>
</dbReference>
<dbReference type="GO" id="GO:0003917">
    <property type="term" value="F:DNA topoisomerase type I (single strand cut, ATP-independent) activity"/>
    <property type="evidence" value="ECO:0007669"/>
    <property type="project" value="InterPro"/>
</dbReference>
<dbReference type="SUPFAM" id="SSF56712">
    <property type="entry name" value="Prokaryotic type I DNA topoisomerase"/>
    <property type="match status" value="1"/>
</dbReference>
<dbReference type="InterPro" id="IPR000380">
    <property type="entry name" value="Topo_IA"/>
</dbReference>
<dbReference type="Proteomes" id="UP000320055">
    <property type="component" value="Unassembled WGS sequence"/>
</dbReference>
<reference evidence="2 3" key="1">
    <citation type="submission" date="2019-01" db="EMBL/GenBank/DDBJ databases">
        <authorList>
            <person name="Brito A."/>
        </authorList>
    </citation>
    <scope>NUCLEOTIDE SEQUENCE [LARGE SCALE GENOMIC DNA]</scope>
    <source>
        <strain evidence="2">1</strain>
    </source>
</reference>
<sequence>MTKLLIVESPKKARTIQKFIGKDWIVRASFGHVRQLAKDGDGKLGFDIVGDRVICRYSINDSRTKQNLKQLKQLVKSASLVVIATDPDREGEAIAFHLKEELKLRDYQRVTYGEVTEKAIHRAIAFIPFSLSVV</sequence>
<dbReference type="Pfam" id="PF01751">
    <property type="entry name" value="Toprim"/>
    <property type="match status" value="1"/>
</dbReference>
<gene>
    <name evidence="2" type="ORF">H1P_3330014</name>
</gene>
<dbReference type="AlphaFoldDB" id="A0A563VVF5"/>
<dbReference type="Gene3D" id="3.40.50.140">
    <property type="match status" value="1"/>
</dbReference>
<dbReference type="OrthoDB" id="9804262at2"/>
<dbReference type="InterPro" id="IPR023405">
    <property type="entry name" value="Topo_IA_core_domain"/>
</dbReference>
<dbReference type="PANTHER" id="PTHR42785:SF1">
    <property type="entry name" value="DNA TOPOISOMERASE"/>
    <property type="match status" value="1"/>
</dbReference>
<dbReference type="EMBL" id="CAACVJ010000261">
    <property type="protein sequence ID" value="VEP15429.1"/>
    <property type="molecule type" value="Genomic_DNA"/>
</dbReference>
<accession>A0A563VVF5</accession>
<dbReference type="PROSITE" id="PS50880">
    <property type="entry name" value="TOPRIM"/>
    <property type="match status" value="1"/>
</dbReference>
<dbReference type="GO" id="GO:0006265">
    <property type="term" value="P:DNA topological change"/>
    <property type="evidence" value="ECO:0007669"/>
    <property type="project" value="InterPro"/>
</dbReference>
<protein>
    <recommendedName>
        <fullName evidence="1">Toprim domain-containing protein</fullName>
    </recommendedName>
</protein>
<feature type="domain" description="Toprim" evidence="1">
    <location>
        <begin position="2"/>
        <end position="117"/>
    </location>
</feature>
<evidence type="ECO:0000313" key="2">
    <source>
        <dbReference type="EMBL" id="VEP15429.1"/>
    </source>
</evidence>
<dbReference type="PANTHER" id="PTHR42785">
    <property type="entry name" value="DNA TOPOISOMERASE, TYPE IA, CORE"/>
    <property type="match status" value="1"/>
</dbReference>
<dbReference type="InterPro" id="IPR006171">
    <property type="entry name" value="TOPRIM_dom"/>
</dbReference>
<dbReference type="GO" id="GO:0003677">
    <property type="term" value="F:DNA binding"/>
    <property type="evidence" value="ECO:0007669"/>
    <property type="project" value="InterPro"/>
</dbReference>
<name>A0A563VVF5_9CYAN</name>
<proteinExistence type="predicted"/>
<keyword evidence="3" id="KW-1185">Reference proteome</keyword>
<evidence type="ECO:0000259" key="1">
    <source>
        <dbReference type="PROSITE" id="PS50880"/>
    </source>
</evidence>
<organism evidence="2 3">
    <name type="scientific">Hyella patelloides LEGE 07179</name>
    <dbReference type="NCBI Taxonomy" id="945734"/>
    <lineage>
        <taxon>Bacteria</taxon>
        <taxon>Bacillati</taxon>
        <taxon>Cyanobacteriota</taxon>
        <taxon>Cyanophyceae</taxon>
        <taxon>Pleurocapsales</taxon>
        <taxon>Hyellaceae</taxon>
        <taxon>Hyella</taxon>
    </lineage>
</organism>
<dbReference type="SMART" id="SM00493">
    <property type="entry name" value="TOPRIM"/>
    <property type="match status" value="1"/>
</dbReference>
<evidence type="ECO:0000313" key="3">
    <source>
        <dbReference type="Proteomes" id="UP000320055"/>
    </source>
</evidence>